<evidence type="ECO:0008006" key="2">
    <source>
        <dbReference type="Google" id="ProtNLM"/>
    </source>
</evidence>
<proteinExistence type="predicted"/>
<reference evidence="1" key="1">
    <citation type="journal article" date="2015" name="Nature">
        <title>Complex archaea that bridge the gap between prokaryotes and eukaryotes.</title>
        <authorList>
            <person name="Spang A."/>
            <person name="Saw J.H."/>
            <person name="Jorgensen S.L."/>
            <person name="Zaremba-Niedzwiedzka K."/>
            <person name="Martijn J."/>
            <person name="Lind A.E."/>
            <person name="van Eijk R."/>
            <person name="Schleper C."/>
            <person name="Guy L."/>
            <person name="Ettema T.J."/>
        </authorList>
    </citation>
    <scope>NUCLEOTIDE SEQUENCE</scope>
</reference>
<dbReference type="EMBL" id="LAZR01000334">
    <property type="protein sequence ID" value="KKN73948.1"/>
    <property type="molecule type" value="Genomic_DNA"/>
</dbReference>
<sequence>MAFLGMRGTGDWVTDQVPESWEEFIMREYPNGSAPLYAMQSMFREENVDSVDYHWWTKTLPTKAGDITNVYIDSGLATPYVYASHQSTYGIATAIVYVKLAAALVVEFKDTHLVLLRDSDQLLVDVRGEVKDVVVDGANSYIAVKLIEDDDNHGTSSSYNLATVDRVLIYSSAVPQGSVPPAAVAYDPTKYDGLVQEFRDVLDLTDIARATHLRTGDAYDEAKLELLDTHSQDIENTAFWGKAYDTSGDNGKRLTMTGGIFNFVADNAPANVLDYLTDTGSDYAGKTWLQAGKKWLNTYFMQLGRYGENEVICFTGDAALLGINDLAEAYGDIQLKVSQQDYGIKVTTWIIPGLTVHFKTHPLFSHETTNQNTMVLLHPKNVKFSPLVGGGLNLRTSFETDMQIPGQHSKVDGFYTVGGWKFYFPNQFMVMRNVGKDNTA</sequence>
<dbReference type="AlphaFoldDB" id="A0A0F9W7D6"/>
<dbReference type="InterPro" id="IPR035198">
    <property type="entry name" value="SU10_MCP"/>
</dbReference>
<organism evidence="1">
    <name type="scientific">marine sediment metagenome</name>
    <dbReference type="NCBI Taxonomy" id="412755"/>
    <lineage>
        <taxon>unclassified sequences</taxon>
        <taxon>metagenomes</taxon>
        <taxon>ecological metagenomes</taxon>
    </lineage>
</organism>
<dbReference type="Pfam" id="PF17236">
    <property type="entry name" value="SU10_MCP"/>
    <property type="match status" value="1"/>
</dbReference>
<evidence type="ECO:0000313" key="1">
    <source>
        <dbReference type="EMBL" id="KKN73948.1"/>
    </source>
</evidence>
<name>A0A0F9W7D6_9ZZZZ</name>
<accession>A0A0F9W7D6</accession>
<comment type="caution">
    <text evidence="1">The sequence shown here is derived from an EMBL/GenBank/DDBJ whole genome shotgun (WGS) entry which is preliminary data.</text>
</comment>
<protein>
    <recommendedName>
        <fullName evidence="2">Capsid protein</fullName>
    </recommendedName>
</protein>
<gene>
    <name evidence="1" type="ORF">LCGC14_0395130</name>
</gene>